<dbReference type="PANTHER" id="PTHR32071">
    <property type="entry name" value="TRANSCRIPTIONAL REGULATORY PROTEIN"/>
    <property type="match status" value="1"/>
</dbReference>
<dbReference type="SUPFAM" id="SSF52540">
    <property type="entry name" value="P-loop containing nucleoside triphosphate hydrolases"/>
    <property type="match status" value="1"/>
</dbReference>
<dbReference type="Pfam" id="PF25601">
    <property type="entry name" value="AAA_lid_14"/>
    <property type="match status" value="1"/>
</dbReference>
<dbReference type="GO" id="GO:0005524">
    <property type="term" value="F:ATP binding"/>
    <property type="evidence" value="ECO:0007669"/>
    <property type="project" value="UniProtKB-KW"/>
</dbReference>
<comment type="caution">
    <text evidence="9">The sequence shown here is derived from an EMBL/GenBank/DDBJ whole genome shotgun (WGS) entry which is preliminary data.</text>
</comment>
<dbReference type="FunFam" id="3.40.50.300:FF:000006">
    <property type="entry name" value="DNA-binding transcriptional regulator NtrC"/>
    <property type="match status" value="1"/>
</dbReference>
<dbReference type="SUPFAM" id="SSF46689">
    <property type="entry name" value="Homeodomain-like"/>
    <property type="match status" value="1"/>
</dbReference>
<keyword evidence="10" id="KW-1185">Reference proteome</keyword>
<keyword evidence="5" id="KW-0804">Transcription</keyword>
<dbReference type="OrthoDB" id="9814761at2"/>
<dbReference type="SMART" id="SM00382">
    <property type="entry name" value="AAA"/>
    <property type="match status" value="1"/>
</dbReference>
<evidence type="ECO:0000313" key="9">
    <source>
        <dbReference type="EMBL" id="GAQ95756.1"/>
    </source>
</evidence>
<dbReference type="Proteomes" id="UP000054976">
    <property type="component" value="Unassembled WGS sequence"/>
</dbReference>
<dbReference type="Pfam" id="PF00072">
    <property type="entry name" value="Response_reg"/>
    <property type="match status" value="1"/>
</dbReference>
<dbReference type="InterPro" id="IPR003593">
    <property type="entry name" value="AAA+_ATPase"/>
</dbReference>
<dbReference type="InterPro" id="IPR002078">
    <property type="entry name" value="Sigma_54_int"/>
</dbReference>
<protein>
    <submittedName>
        <fullName evidence="9">DNA-binding transcriptional response regulator, NtrC family</fullName>
    </submittedName>
</protein>
<dbReference type="Gene3D" id="1.10.10.60">
    <property type="entry name" value="Homeodomain-like"/>
    <property type="match status" value="1"/>
</dbReference>
<accession>A0A0U9HRT4</accession>
<evidence type="ECO:0000256" key="1">
    <source>
        <dbReference type="ARBA" id="ARBA00022741"/>
    </source>
</evidence>
<dbReference type="InterPro" id="IPR025944">
    <property type="entry name" value="Sigma_54_int_dom_CS"/>
</dbReference>
<dbReference type="STRING" id="86166.TAGGR_3232"/>
<evidence type="ECO:0000256" key="6">
    <source>
        <dbReference type="PROSITE-ProRule" id="PRU00169"/>
    </source>
</evidence>
<dbReference type="InterPro" id="IPR001789">
    <property type="entry name" value="Sig_transdc_resp-reg_receiver"/>
</dbReference>
<dbReference type="RefSeq" id="WP_059177181.1">
    <property type="nucleotide sequence ID" value="NZ_BCNO01000003.1"/>
</dbReference>
<dbReference type="PROSITE" id="PS50045">
    <property type="entry name" value="SIGMA54_INTERACT_4"/>
    <property type="match status" value="1"/>
</dbReference>
<dbReference type="InterPro" id="IPR011006">
    <property type="entry name" value="CheY-like_superfamily"/>
</dbReference>
<keyword evidence="4 9" id="KW-0238">DNA-binding</keyword>
<dbReference type="CDD" id="cd00009">
    <property type="entry name" value="AAA"/>
    <property type="match status" value="1"/>
</dbReference>
<dbReference type="GO" id="GO:0006355">
    <property type="term" value="P:regulation of DNA-templated transcription"/>
    <property type="evidence" value="ECO:0007669"/>
    <property type="project" value="InterPro"/>
</dbReference>
<dbReference type="InterPro" id="IPR025662">
    <property type="entry name" value="Sigma_54_int_dom_ATP-bd_1"/>
</dbReference>
<dbReference type="Pfam" id="PF02954">
    <property type="entry name" value="HTH_8"/>
    <property type="match status" value="1"/>
</dbReference>
<feature type="modified residue" description="4-aspartylphosphate" evidence="6">
    <location>
        <position position="55"/>
    </location>
</feature>
<evidence type="ECO:0000256" key="2">
    <source>
        <dbReference type="ARBA" id="ARBA00022840"/>
    </source>
</evidence>
<evidence type="ECO:0000256" key="5">
    <source>
        <dbReference type="ARBA" id="ARBA00023163"/>
    </source>
</evidence>
<dbReference type="InterPro" id="IPR009057">
    <property type="entry name" value="Homeodomain-like_sf"/>
</dbReference>
<keyword evidence="1" id="KW-0547">Nucleotide-binding</keyword>
<keyword evidence="2" id="KW-0067">ATP-binding</keyword>
<keyword evidence="6" id="KW-0597">Phosphoprotein</keyword>
<dbReference type="PROSITE" id="PS00688">
    <property type="entry name" value="SIGMA54_INTERACT_3"/>
    <property type="match status" value="1"/>
</dbReference>
<dbReference type="InterPro" id="IPR058031">
    <property type="entry name" value="AAA_lid_NorR"/>
</dbReference>
<keyword evidence="3" id="KW-0805">Transcription regulation</keyword>
<dbReference type="GO" id="GO:0000160">
    <property type="term" value="P:phosphorelay signal transduction system"/>
    <property type="evidence" value="ECO:0007669"/>
    <property type="project" value="InterPro"/>
</dbReference>
<dbReference type="PRINTS" id="PR01590">
    <property type="entry name" value="HTHFIS"/>
</dbReference>
<sequence>MSHNAKIVIVEDDSSFASFLKTILEEERYDVKVFYDPETALKNIKNLSPNLIITDLKMPKMNGIEFIEKASDIVDTKFIVITAFGTIPSAVEAIKRGAVDYITKPLSSPEEFLKKIEKILKTTSHTEELEIPPYEILFAGIENVYYMIKEVAKTDTTVILYGETGTGKSAIAKAIHIISGKKGAFVEINCASIPETLIESELFGYEKGAFSGAIKQKYGKIELAQNGTLFLDEIGELTPSIQAKFLKVLQDKSFERVGGLETIKTNARFITATNRDLKQMVKDGKFREDLYFRLNVFPITIPPLRERKQQINKISEYLIEKISKKLGKEPKRLSKQSLELLKNYSFPGNIRELQNLLERAIILSKTEEIEIKIEKQEEIEENNLKSLEKKAIIEALKKTNGNKKMASMILGISLRTLYNKIKEFGLE</sequence>
<dbReference type="AlphaFoldDB" id="A0A0U9HRT4"/>
<dbReference type="InterPro" id="IPR002197">
    <property type="entry name" value="HTH_Fis"/>
</dbReference>
<dbReference type="CDD" id="cd00156">
    <property type="entry name" value="REC"/>
    <property type="match status" value="1"/>
</dbReference>
<dbReference type="InterPro" id="IPR027417">
    <property type="entry name" value="P-loop_NTPase"/>
</dbReference>
<dbReference type="SMART" id="SM00448">
    <property type="entry name" value="REC"/>
    <property type="match status" value="1"/>
</dbReference>
<evidence type="ECO:0000256" key="4">
    <source>
        <dbReference type="ARBA" id="ARBA00023125"/>
    </source>
</evidence>
<feature type="domain" description="Response regulatory" evidence="8">
    <location>
        <begin position="6"/>
        <end position="119"/>
    </location>
</feature>
<organism evidence="9 10">
    <name type="scientific">Thermodesulfovibrio aggregans</name>
    <dbReference type="NCBI Taxonomy" id="86166"/>
    <lineage>
        <taxon>Bacteria</taxon>
        <taxon>Pseudomonadati</taxon>
        <taxon>Nitrospirota</taxon>
        <taxon>Thermodesulfovibrionia</taxon>
        <taxon>Thermodesulfovibrionales</taxon>
        <taxon>Thermodesulfovibrionaceae</taxon>
        <taxon>Thermodesulfovibrio</taxon>
    </lineage>
</organism>
<dbReference type="PANTHER" id="PTHR32071:SF57">
    <property type="entry name" value="C4-DICARBOXYLATE TRANSPORT TRANSCRIPTIONAL REGULATORY PROTEIN DCTD"/>
    <property type="match status" value="1"/>
</dbReference>
<dbReference type="Gene3D" id="3.40.50.2300">
    <property type="match status" value="1"/>
</dbReference>
<dbReference type="PROSITE" id="PS00675">
    <property type="entry name" value="SIGMA54_INTERACT_1"/>
    <property type="match status" value="1"/>
</dbReference>
<dbReference type="PROSITE" id="PS00676">
    <property type="entry name" value="SIGMA54_INTERACT_2"/>
    <property type="match status" value="1"/>
</dbReference>
<proteinExistence type="predicted"/>
<evidence type="ECO:0000256" key="3">
    <source>
        <dbReference type="ARBA" id="ARBA00023015"/>
    </source>
</evidence>
<evidence type="ECO:0000259" key="8">
    <source>
        <dbReference type="PROSITE" id="PS50110"/>
    </source>
</evidence>
<name>A0A0U9HRT4_9BACT</name>
<dbReference type="Gene3D" id="3.40.50.300">
    <property type="entry name" value="P-loop containing nucleotide triphosphate hydrolases"/>
    <property type="match status" value="1"/>
</dbReference>
<feature type="domain" description="Sigma-54 factor interaction" evidence="7">
    <location>
        <begin position="141"/>
        <end position="362"/>
    </location>
</feature>
<dbReference type="EMBL" id="BCNO01000003">
    <property type="protein sequence ID" value="GAQ95756.1"/>
    <property type="molecule type" value="Genomic_DNA"/>
</dbReference>
<evidence type="ECO:0000259" key="7">
    <source>
        <dbReference type="PROSITE" id="PS50045"/>
    </source>
</evidence>
<dbReference type="GO" id="GO:0043565">
    <property type="term" value="F:sequence-specific DNA binding"/>
    <property type="evidence" value="ECO:0007669"/>
    <property type="project" value="InterPro"/>
</dbReference>
<evidence type="ECO:0000313" key="10">
    <source>
        <dbReference type="Proteomes" id="UP000054976"/>
    </source>
</evidence>
<dbReference type="Gene3D" id="1.10.8.60">
    <property type="match status" value="1"/>
</dbReference>
<reference evidence="10" key="1">
    <citation type="submission" date="2016-01" db="EMBL/GenBank/DDBJ databases">
        <title>Draft genome sequence of Thermodesulfovibrio aggregans strain TGE-P1.</title>
        <authorList>
            <person name="Sekiguchi Y."/>
            <person name="Ohashi A."/>
            <person name="Matsuura N."/>
            <person name="Tourlousse M.D."/>
        </authorList>
    </citation>
    <scope>NUCLEOTIDE SEQUENCE [LARGE SCALE GENOMIC DNA]</scope>
    <source>
        <strain evidence="10">TGE-P1</strain>
    </source>
</reference>
<dbReference type="Pfam" id="PF00158">
    <property type="entry name" value="Sigma54_activat"/>
    <property type="match status" value="1"/>
</dbReference>
<dbReference type="SUPFAM" id="SSF52172">
    <property type="entry name" value="CheY-like"/>
    <property type="match status" value="1"/>
</dbReference>
<dbReference type="PROSITE" id="PS50110">
    <property type="entry name" value="RESPONSE_REGULATORY"/>
    <property type="match status" value="1"/>
</dbReference>
<dbReference type="InterPro" id="IPR025943">
    <property type="entry name" value="Sigma_54_int_dom_ATP-bd_2"/>
</dbReference>
<gene>
    <name evidence="9" type="ORF">TAGGR_3232</name>
</gene>